<reference evidence="1" key="1">
    <citation type="journal article" date="2020" name="Stud. Mycol.">
        <title>101 Dothideomycetes genomes: a test case for predicting lifestyles and emergence of pathogens.</title>
        <authorList>
            <person name="Haridas S."/>
            <person name="Albert R."/>
            <person name="Binder M."/>
            <person name="Bloem J."/>
            <person name="Labutti K."/>
            <person name="Salamov A."/>
            <person name="Andreopoulos B."/>
            <person name="Baker S."/>
            <person name="Barry K."/>
            <person name="Bills G."/>
            <person name="Bluhm B."/>
            <person name="Cannon C."/>
            <person name="Castanera R."/>
            <person name="Culley D."/>
            <person name="Daum C."/>
            <person name="Ezra D."/>
            <person name="Gonzalez J."/>
            <person name="Henrissat B."/>
            <person name="Kuo A."/>
            <person name="Liang C."/>
            <person name="Lipzen A."/>
            <person name="Lutzoni F."/>
            <person name="Magnuson J."/>
            <person name="Mondo S."/>
            <person name="Nolan M."/>
            <person name="Ohm R."/>
            <person name="Pangilinan J."/>
            <person name="Park H.-J."/>
            <person name="Ramirez L."/>
            <person name="Alfaro M."/>
            <person name="Sun H."/>
            <person name="Tritt A."/>
            <person name="Yoshinaga Y."/>
            <person name="Zwiers L.-H."/>
            <person name="Turgeon B."/>
            <person name="Goodwin S."/>
            <person name="Spatafora J."/>
            <person name="Crous P."/>
            <person name="Grigoriev I."/>
        </authorList>
    </citation>
    <scope>NUCLEOTIDE SEQUENCE</scope>
    <source>
        <strain evidence="1">CBS 122368</strain>
    </source>
</reference>
<dbReference type="GeneID" id="54579817"/>
<dbReference type="RefSeq" id="XP_033689551.1">
    <property type="nucleotide sequence ID" value="XM_033826487.1"/>
</dbReference>
<organism evidence="1 2">
    <name type="scientific">Trematosphaeria pertusa</name>
    <dbReference type="NCBI Taxonomy" id="390896"/>
    <lineage>
        <taxon>Eukaryota</taxon>
        <taxon>Fungi</taxon>
        <taxon>Dikarya</taxon>
        <taxon>Ascomycota</taxon>
        <taxon>Pezizomycotina</taxon>
        <taxon>Dothideomycetes</taxon>
        <taxon>Pleosporomycetidae</taxon>
        <taxon>Pleosporales</taxon>
        <taxon>Massarineae</taxon>
        <taxon>Trematosphaeriaceae</taxon>
        <taxon>Trematosphaeria</taxon>
    </lineage>
</organism>
<protein>
    <submittedName>
        <fullName evidence="1">Uncharacterized protein</fullName>
    </submittedName>
</protein>
<evidence type="ECO:0000313" key="2">
    <source>
        <dbReference type="Proteomes" id="UP000800094"/>
    </source>
</evidence>
<dbReference type="EMBL" id="ML987190">
    <property type="protein sequence ID" value="KAF2254547.1"/>
    <property type="molecule type" value="Genomic_DNA"/>
</dbReference>
<keyword evidence="2" id="KW-1185">Reference proteome</keyword>
<gene>
    <name evidence="1" type="ORF">BU26DRAFT_500277</name>
</gene>
<proteinExistence type="predicted"/>
<name>A0A6A6IWY7_9PLEO</name>
<accession>A0A6A6IWY7</accession>
<dbReference type="AlphaFoldDB" id="A0A6A6IWY7"/>
<sequence length="252" mass="28704">MALEASKSVVYELSLPRWETGFSAASRARYGYRRPESRANNNMQSTGNRRIRHRTQCSTLQRTQYLTPPTNLLSRIAVLSKPSSIWNIHRRLINGPTRAEPSNHRLFSRPFYPIQTLFLPPSAKPHTTEIDSKPHAASQKAVPNDHRAEFVTGAARGSCSTSTTRRFVRTPRFFGRGFSRVMVPVDDYVPGTMLGFASLSILAAITSSRLRFCDEEPRHGPSFPFFSFRRRFHSHRSGTTNIRVLMHQTRNT</sequence>
<evidence type="ECO:0000313" key="1">
    <source>
        <dbReference type="EMBL" id="KAF2254547.1"/>
    </source>
</evidence>
<dbReference type="Proteomes" id="UP000800094">
    <property type="component" value="Unassembled WGS sequence"/>
</dbReference>